<dbReference type="HOGENOM" id="CLU_047147_0_0_1"/>
<gene>
    <name evidence="2" type="ORF">PISMIDRAFT_27714</name>
</gene>
<evidence type="ECO:0000313" key="2">
    <source>
        <dbReference type="EMBL" id="KIK28323.1"/>
    </source>
</evidence>
<name>A0A0D0A8G1_9AGAM</name>
<feature type="compositionally biased region" description="Basic and acidic residues" evidence="1">
    <location>
        <begin position="140"/>
        <end position="163"/>
    </location>
</feature>
<organism evidence="2 3">
    <name type="scientific">Pisolithus microcarpus 441</name>
    <dbReference type="NCBI Taxonomy" id="765257"/>
    <lineage>
        <taxon>Eukaryota</taxon>
        <taxon>Fungi</taxon>
        <taxon>Dikarya</taxon>
        <taxon>Basidiomycota</taxon>
        <taxon>Agaricomycotina</taxon>
        <taxon>Agaricomycetes</taxon>
        <taxon>Agaricomycetidae</taxon>
        <taxon>Boletales</taxon>
        <taxon>Sclerodermatineae</taxon>
        <taxon>Pisolithaceae</taxon>
        <taxon>Pisolithus</taxon>
    </lineage>
</organism>
<feature type="region of interest" description="Disordered" evidence="1">
    <location>
        <begin position="27"/>
        <end position="50"/>
    </location>
</feature>
<accession>A0A0D0A8G1</accession>
<reference evidence="2 3" key="1">
    <citation type="submission" date="2014-04" db="EMBL/GenBank/DDBJ databases">
        <authorList>
            <consortium name="DOE Joint Genome Institute"/>
            <person name="Kuo A."/>
            <person name="Kohler A."/>
            <person name="Costa M.D."/>
            <person name="Nagy L.G."/>
            <person name="Floudas D."/>
            <person name="Copeland A."/>
            <person name="Barry K.W."/>
            <person name="Cichocki N."/>
            <person name="Veneault-Fourrey C."/>
            <person name="LaButti K."/>
            <person name="Lindquist E.A."/>
            <person name="Lipzen A."/>
            <person name="Lundell T."/>
            <person name="Morin E."/>
            <person name="Murat C."/>
            <person name="Sun H."/>
            <person name="Tunlid A."/>
            <person name="Henrissat B."/>
            <person name="Grigoriev I.V."/>
            <person name="Hibbett D.S."/>
            <person name="Martin F."/>
            <person name="Nordberg H.P."/>
            <person name="Cantor M.N."/>
            <person name="Hua S.X."/>
        </authorList>
    </citation>
    <scope>NUCLEOTIDE SEQUENCE [LARGE SCALE GENOMIC DNA]</scope>
    <source>
        <strain evidence="2 3">441</strain>
    </source>
</reference>
<feature type="compositionally biased region" description="Polar residues" evidence="1">
    <location>
        <begin position="273"/>
        <end position="288"/>
    </location>
</feature>
<feature type="compositionally biased region" description="Low complexity" evidence="1">
    <location>
        <begin position="250"/>
        <end position="264"/>
    </location>
</feature>
<evidence type="ECO:0000256" key="1">
    <source>
        <dbReference type="SAM" id="MobiDB-lite"/>
    </source>
</evidence>
<feature type="region of interest" description="Disordered" evidence="1">
    <location>
        <begin position="140"/>
        <end position="328"/>
    </location>
</feature>
<feature type="region of interest" description="Disordered" evidence="1">
    <location>
        <begin position="340"/>
        <end position="388"/>
    </location>
</feature>
<proteinExistence type="predicted"/>
<keyword evidence="3" id="KW-1185">Reference proteome</keyword>
<protein>
    <submittedName>
        <fullName evidence="2">Uncharacterized protein</fullName>
    </submittedName>
</protein>
<reference evidence="3" key="2">
    <citation type="submission" date="2015-01" db="EMBL/GenBank/DDBJ databases">
        <title>Evolutionary Origins and Diversification of the Mycorrhizal Mutualists.</title>
        <authorList>
            <consortium name="DOE Joint Genome Institute"/>
            <consortium name="Mycorrhizal Genomics Consortium"/>
            <person name="Kohler A."/>
            <person name="Kuo A."/>
            <person name="Nagy L.G."/>
            <person name="Floudas D."/>
            <person name="Copeland A."/>
            <person name="Barry K.W."/>
            <person name="Cichocki N."/>
            <person name="Veneault-Fourrey C."/>
            <person name="LaButti K."/>
            <person name="Lindquist E.A."/>
            <person name="Lipzen A."/>
            <person name="Lundell T."/>
            <person name="Morin E."/>
            <person name="Murat C."/>
            <person name="Riley R."/>
            <person name="Ohm R."/>
            <person name="Sun H."/>
            <person name="Tunlid A."/>
            <person name="Henrissat B."/>
            <person name="Grigoriev I.V."/>
            <person name="Hibbett D.S."/>
            <person name="Martin F."/>
        </authorList>
    </citation>
    <scope>NUCLEOTIDE SEQUENCE [LARGE SCALE GENOMIC DNA]</scope>
    <source>
        <strain evidence="3">441</strain>
    </source>
</reference>
<feature type="compositionally biased region" description="Low complexity" evidence="1">
    <location>
        <begin position="27"/>
        <end position="37"/>
    </location>
</feature>
<evidence type="ECO:0000313" key="3">
    <source>
        <dbReference type="Proteomes" id="UP000054018"/>
    </source>
</evidence>
<dbReference type="STRING" id="765257.A0A0D0A8G1"/>
<dbReference type="AlphaFoldDB" id="A0A0D0A8G1"/>
<sequence length="388" mass="42115">MDNFSYKDSIRAAFASCSSCFTAASSSNATAQSPNAPISRSNTPGSNDLERLLRDADSDALSLHSNIGASPRRRARQRRRPKFSLTLFGYTLFGRPPIYLSDDEDEGAQDQHRTFTTTSSFTFDSDAAPLDANAIERLTSPDHRENVQRELETHRRNEQERAARKAQRRARREERKANAQTSAMALSGGAPTEDDEFDRSRCSSTVPSLGGVEVLYPTDTGSNSGDADDADLGAETYVRRKGQAHGRNGSASDSRSRTSASVSTGDGGHTPGNVLSVSQSVPYSQTVMQLPDLPKKKAQRLSRRTSLISSSTTSQSTSNAPYTPPSHAEFVAVSPPVASFPIPQEREEGSYAHDSKRDNRDFPITGLSGNRKLKSKDIGAFLSGMKDV</sequence>
<dbReference type="OrthoDB" id="3255924at2759"/>
<feature type="compositionally biased region" description="Low complexity" evidence="1">
    <location>
        <begin position="304"/>
        <end position="318"/>
    </location>
</feature>
<dbReference type="EMBL" id="KN833693">
    <property type="protein sequence ID" value="KIK28323.1"/>
    <property type="molecule type" value="Genomic_DNA"/>
</dbReference>
<dbReference type="Proteomes" id="UP000054018">
    <property type="component" value="Unassembled WGS sequence"/>
</dbReference>
<feature type="compositionally biased region" description="Basic and acidic residues" evidence="1">
    <location>
        <begin position="344"/>
        <end position="361"/>
    </location>
</feature>